<dbReference type="Gene3D" id="3.30.710.10">
    <property type="entry name" value="Potassium Channel Kv1.1, Chain A"/>
    <property type="match status" value="1"/>
</dbReference>
<evidence type="ECO:0000313" key="2">
    <source>
        <dbReference type="WBParaSite" id="PDA_v2.g26485.t1"/>
    </source>
</evidence>
<keyword evidence="1" id="KW-1185">Reference proteome</keyword>
<accession>A0A914Q693</accession>
<proteinExistence type="predicted"/>
<dbReference type="Proteomes" id="UP000887578">
    <property type="component" value="Unplaced"/>
</dbReference>
<sequence>MDPLDDFGFNEMKMNVSNKVQNVISVKTSSSKKIILSSKIENFKIQVGPKVIKACSILKNVLKFTNDAESIIEVEMTQKQLEKFIELHEHFSEDDPWNKKEQYWMKKFFSKMSDEDFKELCWKADYLDSQRFLNNAAFYLLSKLQTMKIADFQQYLNIVNDYSEDEKQAIKDGPFKYFTSIAIEQENLELENIEDNRHVFYPLKKHKMEFIFQKQNFSFPKSLINFTFTTSMIPKDLFYKLYSTCKYFFLNLKLLPCQRLRAGIYETNNFHISYGNELIDLPLTCVKNLNANFYICHEISETSRCSPENLNILLKKIIRHEITYACVVNKDLTLTVSEFMFLFTYVKDAVLCMKVFDANNKMVPVEDLLQLLPNVQNFK</sequence>
<reference evidence="2" key="1">
    <citation type="submission" date="2022-11" db="UniProtKB">
        <authorList>
            <consortium name="WormBaseParasite"/>
        </authorList>
    </citation>
    <scope>IDENTIFICATION</scope>
</reference>
<name>A0A914Q693_9BILA</name>
<evidence type="ECO:0000313" key="1">
    <source>
        <dbReference type="Proteomes" id="UP000887578"/>
    </source>
</evidence>
<dbReference type="InterPro" id="IPR011333">
    <property type="entry name" value="SKP1/BTB/POZ_sf"/>
</dbReference>
<dbReference type="WBParaSite" id="PDA_v2.g26485.t1">
    <property type="protein sequence ID" value="PDA_v2.g26485.t1"/>
    <property type="gene ID" value="PDA_v2.g26485"/>
</dbReference>
<protein>
    <submittedName>
        <fullName evidence="2">Uncharacterized protein</fullName>
    </submittedName>
</protein>
<dbReference type="AlphaFoldDB" id="A0A914Q693"/>
<organism evidence="1 2">
    <name type="scientific">Panagrolaimus davidi</name>
    <dbReference type="NCBI Taxonomy" id="227884"/>
    <lineage>
        <taxon>Eukaryota</taxon>
        <taxon>Metazoa</taxon>
        <taxon>Ecdysozoa</taxon>
        <taxon>Nematoda</taxon>
        <taxon>Chromadorea</taxon>
        <taxon>Rhabditida</taxon>
        <taxon>Tylenchina</taxon>
        <taxon>Panagrolaimomorpha</taxon>
        <taxon>Panagrolaimoidea</taxon>
        <taxon>Panagrolaimidae</taxon>
        <taxon>Panagrolaimus</taxon>
    </lineage>
</organism>